<protein>
    <recommendedName>
        <fullName evidence="6">CBS domain-containing protein</fullName>
    </recommendedName>
</protein>
<dbReference type="Pfam" id="PF00478">
    <property type="entry name" value="IMPDH"/>
    <property type="match status" value="1"/>
</dbReference>
<evidence type="ECO:0000256" key="2">
    <source>
        <dbReference type="ARBA" id="ARBA00022723"/>
    </source>
</evidence>
<dbReference type="PANTHER" id="PTHR11911:SF111">
    <property type="entry name" value="INOSINE-5'-MONOPHOSPHATE DEHYDROGENASE"/>
    <property type="match status" value="1"/>
</dbReference>
<keyword evidence="8" id="KW-1185">Reference proteome</keyword>
<dbReference type="Proteomes" id="UP001189429">
    <property type="component" value="Unassembled WGS sequence"/>
</dbReference>
<evidence type="ECO:0000313" key="8">
    <source>
        <dbReference type="Proteomes" id="UP001189429"/>
    </source>
</evidence>
<dbReference type="EMBL" id="CAUYUJ010015090">
    <property type="protein sequence ID" value="CAK0849776.1"/>
    <property type="molecule type" value="Genomic_DNA"/>
</dbReference>
<dbReference type="SUPFAM" id="SSF51412">
    <property type="entry name" value="Inosine monophosphate dehydrogenase (IMPDH)"/>
    <property type="match status" value="1"/>
</dbReference>
<proteinExistence type="inferred from homology"/>
<evidence type="ECO:0000256" key="5">
    <source>
        <dbReference type="PROSITE-ProRule" id="PRU00703"/>
    </source>
</evidence>
<feature type="domain" description="CBS" evidence="6">
    <location>
        <begin position="1"/>
        <end position="60"/>
    </location>
</feature>
<dbReference type="SMART" id="SM00116">
    <property type="entry name" value="CBS"/>
    <property type="match status" value="1"/>
</dbReference>
<dbReference type="InterPro" id="IPR005990">
    <property type="entry name" value="IMP_DH"/>
</dbReference>
<dbReference type="PANTHER" id="PTHR11911">
    <property type="entry name" value="INOSINE-5-MONOPHOSPHATE DEHYDROGENASE RELATED"/>
    <property type="match status" value="1"/>
</dbReference>
<dbReference type="InterPro" id="IPR000644">
    <property type="entry name" value="CBS_dom"/>
</dbReference>
<dbReference type="PROSITE" id="PS51371">
    <property type="entry name" value="CBS"/>
    <property type="match status" value="1"/>
</dbReference>
<evidence type="ECO:0000256" key="4">
    <source>
        <dbReference type="ARBA" id="ARBA00023122"/>
    </source>
</evidence>
<gene>
    <name evidence="7" type="ORF">PCOR1329_LOCUS42377</name>
</gene>
<sequence length="291" mass="29578">MVTRLVTGREPLSLEDAVAKLRSAKVGKLPIVDREGNLSSLVCRSHLTKLRRFPLMSRDLAGCLLVGAAVDPCDPDAWDRVAALHGAGADVVLLHLRGSPGERASELARRIQSECPRCEVLVGPVGSGRDAKRLLQAGVGGILADGDEEALAGGAPSAVRQAGATAVYEVAKQAELHGGCPVIAGGAIRSAGQVLKALALGASAVMVAEAPCQAGGPQGSGDPAAAAALASYLATGVRNGMQDLGKKSLRELHAALRSGDLRLECRTAAAAHARAALASSAQRALRPPAVA</sequence>
<evidence type="ECO:0000256" key="1">
    <source>
        <dbReference type="ARBA" id="ARBA00005502"/>
    </source>
</evidence>
<evidence type="ECO:0000313" key="7">
    <source>
        <dbReference type="EMBL" id="CAK0849776.1"/>
    </source>
</evidence>
<keyword evidence="2" id="KW-0479">Metal-binding</keyword>
<organism evidence="7 8">
    <name type="scientific">Prorocentrum cordatum</name>
    <dbReference type="NCBI Taxonomy" id="2364126"/>
    <lineage>
        <taxon>Eukaryota</taxon>
        <taxon>Sar</taxon>
        <taxon>Alveolata</taxon>
        <taxon>Dinophyceae</taxon>
        <taxon>Prorocentrales</taxon>
        <taxon>Prorocentraceae</taxon>
        <taxon>Prorocentrum</taxon>
    </lineage>
</organism>
<dbReference type="InterPro" id="IPR001093">
    <property type="entry name" value="IMP_DH_GMPRt"/>
</dbReference>
<dbReference type="Gene3D" id="3.20.20.70">
    <property type="entry name" value="Aldolase class I"/>
    <property type="match status" value="1"/>
</dbReference>
<keyword evidence="3" id="KW-0560">Oxidoreductase</keyword>
<dbReference type="InterPro" id="IPR013785">
    <property type="entry name" value="Aldolase_TIM"/>
</dbReference>
<comment type="similarity">
    <text evidence="1">Belongs to the IMPDH/GMPR family.</text>
</comment>
<keyword evidence="4 5" id="KW-0129">CBS domain</keyword>
<name>A0ABN9TUQ6_9DINO</name>
<reference evidence="7" key="1">
    <citation type="submission" date="2023-10" db="EMBL/GenBank/DDBJ databases">
        <authorList>
            <person name="Chen Y."/>
            <person name="Shah S."/>
            <person name="Dougan E. K."/>
            <person name="Thang M."/>
            <person name="Chan C."/>
        </authorList>
    </citation>
    <scope>NUCLEOTIDE SEQUENCE [LARGE SCALE GENOMIC DNA]</scope>
</reference>
<comment type="caution">
    <text evidence="7">The sequence shown here is derived from an EMBL/GenBank/DDBJ whole genome shotgun (WGS) entry which is preliminary data.</text>
</comment>
<evidence type="ECO:0000256" key="3">
    <source>
        <dbReference type="ARBA" id="ARBA00023002"/>
    </source>
</evidence>
<dbReference type="SMART" id="SM01240">
    <property type="entry name" value="IMPDH"/>
    <property type="match status" value="1"/>
</dbReference>
<evidence type="ECO:0000259" key="6">
    <source>
        <dbReference type="PROSITE" id="PS51371"/>
    </source>
</evidence>
<accession>A0ABN9TUQ6</accession>